<dbReference type="Gene3D" id="3.40.50.1820">
    <property type="entry name" value="alpha/beta hydrolase"/>
    <property type="match status" value="1"/>
</dbReference>
<name>A0A433SGW0_9BURK</name>
<comment type="caution">
    <text evidence="1">The sequence shown here is derived from an EMBL/GenBank/DDBJ whole genome shotgun (WGS) entry which is preliminary data.</text>
</comment>
<organism evidence="1 2">
    <name type="scientific">Saezia sanguinis</name>
    <dbReference type="NCBI Taxonomy" id="1965230"/>
    <lineage>
        <taxon>Bacteria</taxon>
        <taxon>Pseudomonadati</taxon>
        <taxon>Pseudomonadota</taxon>
        <taxon>Betaproteobacteria</taxon>
        <taxon>Burkholderiales</taxon>
        <taxon>Saeziaceae</taxon>
        <taxon>Saezia</taxon>
    </lineage>
</organism>
<dbReference type="RefSeq" id="WP_126977782.1">
    <property type="nucleotide sequence ID" value="NZ_PQSP01000001.1"/>
</dbReference>
<evidence type="ECO:0000313" key="1">
    <source>
        <dbReference type="EMBL" id="RUS67968.1"/>
    </source>
</evidence>
<dbReference type="AlphaFoldDB" id="A0A433SGW0"/>
<dbReference type="PANTHER" id="PTHR35602:SF3">
    <property type="entry name" value="ESTERASE YQIA"/>
    <property type="match status" value="1"/>
</dbReference>
<gene>
    <name evidence="1" type="ORF">CUZ56_00450</name>
</gene>
<dbReference type="PANTHER" id="PTHR35602">
    <property type="entry name" value="ESTERASE YQIA-RELATED"/>
    <property type="match status" value="1"/>
</dbReference>
<dbReference type="InterPro" id="IPR029058">
    <property type="entry name" value="AB_hydrolase_fold"/>
</dbReference>
<dbReference type="Pfam" id="PF05728">
    <property type="entry name" value="UPF0227"/>
    <property type="match status" value="1"/>
</dbReference>
<dbReference type="EMBL" id="PQSP01000001">
    <property type="protein sequence ID" value="RUS67968.1"/>
    <property type="molecule type" value="Genomic_DNA"/>
</dbReference>
<reference evidence="1 2" key="1">
    <citation type="submission" date="2018-01" db="EMBL/GenBank/DDBJ databases">
        <title>Saezia sanguinis gen. nov., sp. nov., in the order Burkholderiales isolated from human blood.</title>
        <authorList>
            <person name="Medina-Pascual M.J."/>
            <person name="Valdezate S."/>
            <person name="Monzon S."/>
            <person name="Cuesta I."/>
            <person name="Carrasco G."/>
            <person name="Villalon P."/>
            <person name="Saez-Nieto J.A."/>
        </authorList>
    </citation>
    <scope>NUCLEOTIDE SEQUENCE [LARGE SCALE GENOMIC DNA]</scope>
    <source>
        <strain evidence="1 2">CNM695-12</strain>
    </source>
</reference>
<evidence type="ECO:0000313" key="2">
    <source>
        <dbReference type="Proteomes" id="UP000286947"/>
    </source>
</evidence>
<evidence type="ECO:0008006" key="3">
    <source>
        <dbReference type="Google" id="ProtNLM"/>
    </source>
</evidence>
<dbReference type="OrthoDB" id="9814831at2"/>
<dbReference type="Proteomes" id="UP000286947">
    <property type="component" value="Unassembled WGS sequence"/>
</dbReference>
<proteinExistence type="predicted"/>
<dbReference type="InterPro" id="IPR008886">
    <property type="entry name" value="UPF0227/Esterase_YqiA"/>
</dbReference>
<dbReference type="SUPFAM" id="SSF53474">
    <property type="entry name" value="alpha/beta-Hydrolases"/>
    <property type="match status" value="1"/>
</dbReference>
<accession>A0A433SGW0</accession>
<sequence>MKLLYLHGFRSSPQSVKAQKCDARVQQLRKQGDRIEWYCPQLPPSPKAAMEMVMEHIESWQGHQMGIIGSSLGGFYATYVAEHKRCGAVLLNPAVNPARDIEKFMQEHNDIPPEEQIYFQPQYIEELHALQVTLTMPERYFLIAAKGDDVLDYKEAVKHYKGSEQLVLEGSDHQLTDFDQYMDDVFDFIGLGT</sequence>
<protein>
    <recommendedName>
        <fullName evidence="3">Esterase YqiA</fullName>
    </recommendedName>
</protein>
<keyword evidence="2" id="KW-1185">Reference proteome</keyword>